<gene>
    <name evidence="9" type="ORF">B0I35DRAFT_490910</name>
</gene>
<comment type="subcellular location">
    <subcellularLocation>
        <location evidence="1">Membrane</location>
        <topology evidence="1">Multi-pass membrane protein</topology>
    </subcellularLocation>
</comment>
<evidence type="ECO:0000256" key="2">
    <source>
        <dbReference type="ARBA" id="ARBA00007282"/>
    </source>
</evidence>
<dbReference type="InterPro" id="IPR044851">
    <property type="entry name" value="Wax_synthase"/>
</dbReference>
<keyword evidence="6 7" id="KW-0472">Membrane</keyword>
<sequence>MTAAPTYPIMITTPEKAVALDTLTVVLGLFGVQILLPAVLIVATPKRSILRFLAIPCLGYAAYQVFELAPALSKNLFHVSFLSCVGLLITAHCINLLLILNGGLTWSDMVRNRAGAASADFFSKVISAARLVVSLRGVNTAWETKNLPQHPGSLGKQTGRASFLLRQAATLLWQYLFLDLLLESARHEPPENMAKYFGQGMEFEYFSLSREKWVHRVFATFFTWFAVGRVLLDSSWRASSLIFVGLGIDRPENWRPLFGSVWEAYTLRNFWGKYWHQLLRWPFTSNTNFLLRQVLHFPRPTALERYTNNFLVFLLSGLLHAKAARLFGLSMVESGAIQFFTSFALGYIIEDIVQAIYQKITRKSDKDKTAVWEKLAGFTWVLFWLSITYPWYLYPSQRALNGTPAWTLPYHIADKLGSEGMLGLLVGDDRNGKHILVADKEPAKWSAQNNQMDNWIKTREL</sequence>
<dbReference type="GO" id="GO:0016020">
    <property type="term" value="C:membrane"/>
    <property type="evidence" value="ECO:0007669"/>
    <property type="project" value="UniProtKB-SubCell"/>
</dbReference>
<comment type="caution">
    <text evidence="9">The sequence shown here is derived from an EMBL/GenBank/DDBJ whole genome shotgun (WGS) entry which is preliminary data.</text>
</comment>
<evidence type="ECO:0000256" key="4">
    <source>
        <dbReference type="ARBA" id="ARBA00022692"/>
    </source>
</evidence>
<protein>
    <submittedName>
        <fullName evidence="9">Membrane bound O-acyl transferase family-domain-containing protein</fullName>
    </submittedName>
</protein>
<dbReference type="PANTHER" id="PTHR31595:SF27">
    <property type="entry name" value="WAX SYNTHASE DOMAIN-CONTAINING PROTEIN-RELATED"/>
    <property type="match status" value="1"/>
</dbReference>
<keyword evidence="4 7" id="KW-0812">Transmembrane</keyword>
<keyword evidence="3 9" id="KW-0808">Transferase</keyword>
<dbReference type="EMBL" id="JAGPNK010000014">
    <property type="protein sequence ID" value="KAH7308974.1"/>
    <property type="molecule type" value="Genomic_DNA"/>
</dbReference>
<name>A0A8K0SMM8_9HYPO</name>
<evidence type="ECO:0000313" key="9">
    <source>
        <dbReference type="EMBL" id="KAH7308974.1"/>
    </source>
</evidence>
<evidence type="ECO:0000256" key="7">
    <source>
        <dbReference type="SAM" id="Phobius"/>
    </source>
</evidence>
<organism evidence="9 10">
    <name type="scientific">Stachybotrys elegans</name>
    <dbReference type="NCBI Taxonomy" id="80388"/>
    <lineage>
        <taxon>Eukaryota</taxon>
        <taxon>Fungi</taxon>
        <taxon>Dikarya</taxon>
        <taxon>Ascomycota</taxon>
        <taxon>Pezizomycotina</taxon>
        <taxon>Sordariomycetes</taxon>
        <taxon>Hypocreomycetidae</taxon>
        <taxon>Hypocreales</taxon>
        <taxon>Stachybotryaceae</taxon>
        <taxon>Stachybotrys</taxon>
    </lineage>
</organism>
<reference evidence="9" key="1">
    <citation type="journal article" date="2021" name="Nat. Commun.">
        <title>Genetic determinants of endophytism in the Arabidopsis root mycobiome.</title>
        <authorList>
            <person name="Mesny F."/>
            <person name="Miyauchi S."/>
            <person name="Thiergart T."/>
            <person name="Pickel B."/>
            <person name="Atanasova L."/>
            <person name="Karlsson M."/>
            <person name="Huettel B."/>
            <person name="Barry K.W."/>
            <person name="Haridas S."/>
            <person name="Chen C."/>
            <person name="Bauer D."/>
            <person name="Andreopoulos W."/>
            <person name="Pangilinan J."/>
            <person name="LaButti K."/>
            <person name="Riley R."/>
            <person name="Lipzen A."/>
            <person name="Clum A."/>
            <person name="Drula E."/>
            <person name="Henrissat B."/>
            <person name="Kohler A."/>
            <person name="Grigoriev I.V."/>
            <person name="Martin F.M."/>
            <person name="Hacquard S."/>
        </authorList>
    </citation>
    <scope>NUCLEOTIDE SEQUENCE</scope>
    <source>
        <strain evidence="9">MPI-CAGE-CH-0235</strain>
    </source>
</reference>
<evidence type="ECO:0000256" key="5">
    <source>
        <dbReference type="ARBA" id="ARBA00022989"/>
    </source>
</evidence>
<feature type="transmembrane region" description="Helical" evidence="7">
    <location>
        <begin position="49"/>
        <end position="66"/>
    </location>
</feature>
<evidence type="ECO:0000256" key="6">
    <source>
        <dbReference type="ARBA" id="ARBA00023136"/>
    </source>
</evidence>
<feature type="transmembrane region" description="Helical" evidence="7">
    <location>
        <begin position="23"/>
        <end position="42"/>
    </location>
</feature>
<evidence type="ECO:0000256" key="3">
    <source>
        <dbReference type="ARBA" id="ARBA00022679"/>
    </source>
</evidence>
<dbReference type="PANTHER" id="PTHR31595">
    <property type="entry name" value="LONG-CHAIN-ALCOHOL O-FATTY-ACYLTRANSFERASE 3-RELATED"/>
    <property type="match status" value="1"/>
</dbReference>
<evidence type="ECO:0000313" key="10">
    <source>
        <dbReference type="Proteomes" id="UP000813444"/>
    </source>
</evidence>
<keyword evidence="10" id="KW-1185">Reference proteome</keyword>
<feature type="transmembrane region" description="Helical" evidence="7">
    <location>
        <begin position="78"/>
        <end position="100"/>
    </location>
</feature>
<dbReference type="InterPro" id="IPR032805">
    <property type="entry name" value="Wax_synthase_dom"/>
</dbReference>
<feature type="transmembrane region" description="Helical" evidence="7">
    <location>
        <begin position="377"/>
        <end position="394"/>
    </location>
</feature>
<feature type="domain" description="Wax synthase" evidence="8">
    <location>
        <begin position="254"/>
        <end position="341"/>
    </location>
</feature>
<dbReference type="Proteomes" id="UP000813444">
    <property type="component" value="Unassembled WGS sequence"/>
</dbReference>
<feature type="transmembrane region" description="Helical" evidence="7">
    <location>
        <begin position="336"/>
        <end position="357"/>
    </location>
</feature>
<keyword evidence="5 7" id="KW-1133">Transmembrane helix</keyword>
<dbReference type="Pfam" id="PF13813">
    <property type="entry name" value="MBOAT_2"/>
    <property type="match status" value="1"/>
</dbReference>
<dbReference type="GO" id="GO:0006629">
    <property type="term" value="P:lipid metabolic process"/>
    <property type="evidence" value="ECO:0007669"/>
    <property type="project" value="InterPro"/>
</dbReference>
<feature type="transmembrane region" description="Helical" evidence="7">
    <location>
        <begin position="213"/>
        <end position="232"/>
    </location>
</feature>
<dbReference type="AlphaFoldDB" id="A0A8K0SMM8"/>
<evidence type="ECO:0000256" key="1">
    <source>
        <dbReference type="ARBA" id="ARBA00004141"/>
    </source>
</evidence>
<evidence type="ECO:0000259" key="8">
    <source>
        <dbReference type="Pfam" id="PF13813"/>
    </source>
</evidence>
<dbReference type="GO" id="GO:0008374">
    <property type="term" value="F:O-acyltransferase activity"/>
    <property type="evidence" value="ECO:0007669"/>
    <property type="project" value="InterPro"/>
</dbReference>
<proteinExistence type="inferred from homology"/>
<comment type="similarity">
    <text evidence="2">Belongs to the wax synthase family.</text>
</comment>
<dbReference type="OrthoDB" id="1077582at2759"/>
<accession>A0A8K0SMM8</accession>